<accession>F1TCT7</accession>
<dbReference type="eggNOG" id="COG2207">
    <property type="taxonomic scope" value="Bacteria"/>
</dbReference>
<dbReference type="PRINTS" id="PR00032">
    <property type="entry name" value="HTHARAC"/>
</dbReference>
<dbReference type="SMART" id="SM00342">
    <property type="entry name" value="HTH_ARAC"/>
    <property type="match status" value="1"/>
</dbReference>
<comment type="caution">
    <text evidence="5">The sequence shown here is derived from an EMBL/GenBank/DDBJ whole genome shotgun (WGS) entry which is preliminary data.</text>
</comment>
<evidence type="ECO:0000259" key="4">
    <source>
        <dbReference type="PROSITE" id="PS01124"/>
    </source>
</evidence>
<dbReference type="PANTHER" id="PTHR43280">
    <property type="entry name" value="ARAC-FAMILY TRANSCRIPTIONAL REGULATOR"/>
    <property type="match status" value="1"/>
</dbReference>
<protein>
    <submittedName>
        <fullName evidence="5">Transcriptional regulator, AraC family</fullName>
    </submittedName>
</protein>
<dbReference type="GO" id="GO:0043565">
    <property type="term" value="F:sequence-specific DNA binding"/>
    <property type="evidence" value="ECO:0007669"/>
    <property type="project" value="InterPro"/>
</dbReference>
<dbReference type="SUPFAM" id="SSF46689">
    <property type="entry name" value="Homeodomain-like"/>
    <property type="match status" value="2"/>
</dbReference>
<feature type="domain" description="HTH araC/xylS-type" evidence="4">
    <location>
        <begin position="192"/>
        <end position="290"/>
    </location>
</feature>
<evidence type="ECO:0000313" key="5">
    <source>
        <dbReference type="EMBL" id="EGD47804.1"/>
    </source>
</evidence>
<reference evidence="5" key="2">
    <citation type="submission" date="2011-01" db="EMBL/GenBank/DDBJ databases">
        <title>The Non-contiguous Finished genome of Clostridium papyrosolvens.</title>
        <authorList>
            <person name="Lucas S."/>
            <person name="Copeland A."/>
            <person name="Lapidus A."/>
            <person name="Cheng J.-F."/>
            <person name="Goodwin L."/>
            <person name="Pitluck S."/>
            <person name="Misra M."/>
            <person name="Chertkov O."/>
            <person name="Detter J.C."/>
            <person name="Han C."/>
            <person name="Tapia R."/>
            <person name="Land M."/>
            <person name="Hauser L."/>
            <person name="Kyrpides N."/>
            <person name="Ivanova N."/>
            <person name="Pagani I."/>
            <person name="Mouttaki H."/>
            <person name="He Z."/>
            <person name="Zhou J."/>
            <person name="Hemme C.L."/>
            <person name="Woyke T."/>
        </authorList>
    </citation>
    <scope>NUCLEOTIDE SEQUENCE [LARGE SCALE GENOMIC DNA]</scope>
    <source>
        <strain evidence="5">DSM 2782</strain>
    </source>
</reference>
<sequence length="295" mass="34255">MQDNTAWFDLDIYNTLSTFDTVFSKDKLHLLFIRKGVMYVNIDDKKLILTAISIFCFNGRENFAIQNKCNVEVTRLSFSPNVINSSFTVDNIHDIPSNFSKTDRLDCLCLQPFIHRTGQYIGQIEVGLKQIDKIDFLLKQIMDISENVYFLNKDFIYRSAILELLLIINQHSSKVLLCNNTMPNTDNSTGIEDVISYLHSFYSHNITIATITRNFNTNRTTLSKKFKEKLGVTPIDYLNRVRITKAALLLQESNMPINQIMIKVGFNNRNYFNKVFKKQTGLRPGEFRRNYRSIV</sequence>
<dbReference type="PANTHER" id="PTHR43280:SF28">
    <property type="entry name" value="HTH-TYPE TRANSCRIPTIONAL ACTIVATOR RHAS"/>
    <property type="match status" value="1"/>
</dbReference>
<gene>
    <name evidence="5" type="ORF">Cpap_2207</name>
</gene>
<dbReference type="RefSeq" id="WP_004619140.1">
    <property type="nucleotide sequence ID" value="NZ_ACXX02000006.1"/>
</dbReference>
<dbReference type="STRING" id="588581.Cpap_2207"/>
<evidence type="ECO:0000256" key="2">
    <source>
        <dbReference type="ARBA" id="ARBA00023125"/>
    </source>
</evidence>
<evidence type="ECO:0000256" key="3">
    <source>
        <dbReference type="ARBA" id="ARBA00023163"/>
    </source>
</evidence>
<dbReference type="AlphaFoldDB" id="F1TCT7"/>
<dbReference type="Pfam" id="PF12833">
    <property type="entry name" value="HTH_18"/>
    <property type="match status" value="1"/>
</dbReference>
<keyword evidence="2" id="KW-0238">DNA-binding</keyword>
<dbReference type="EMBL" id="ACXX02000006">
    <property type="protein sequence ID" value="EGD47804.1"/>
    <property type="molecule type" value="Genomic_DNA"/>
</dbReference>
<dbReference type="InterPro" id="IPR009057">
    <property type="entry name" value="Homeodomain-like_sf"/>
</dbReference>
<dbReference type="Proteomes" id="UP000003860">
    <property type="component" value="Unassembled WGS sequence"/>
</dbReference>
<keyword evidence="1" id="KW-0805">Transcription regulation</keyword>
<organism evidence="5 6">
    <name type="scientific">Ruminiclostridium papyrosolvens DSM 2782</name>
    <dbReference type="NCBI Taxonomy" id="588581"/>
    <lineage>
        <taxon>Bacteria</taxon>
        <taxon>Bacillati</taxon>
        <taxon>Bacillota</taxon>
        <taxon>Clostridia</taxon>
        <taxon>Eubacteriales</taxon>
        <taxon>Oscillospiraceae</taxon>
        <taxon>Ruminiclostridium</taxon>
    </lineage>
</organism>
<dbReference type="Gene3D" id="1.10.10.60">
    <property type="entry name" value="Homeodomain-like"/>
    <property type="match status" value="2"/>
</dbReference>
<proteinExistence type="predicted"/>
<evidence type="ECO:0000256" key="1">
    <source>
        <dbReference type="ARBA" id="ARBA00023015"/>
    </source>
</evidence>
<dbReference type="InterPro" id="IPR020449">
    <property type="entry name" value="Tscrpt_reg_AraC-type_HTH"/>
</dbReference>
<dbReference type="PROSITE" id="PS01124">
    <property type="entry name" value="HTH_ARAC_FAMILY_2"/>
    <property type="match status" value="1"/>
</dbReference>
<evidence type="ECO:0000313" key="6">
    <source>
        <dbReference type="Proteomes" id="UP000003860"/>
    </source>
</evidence>
<dbReference type="OrthoDB" id="9778008at2"/>
<keyword evidence="3" id="KW-0804">Transcription</keyword>
<reference evidence="5" key="1">
    <citation type="submission" date="2009-07" db="EMBL/GenBank/DDBJ databases">
        <authorList>
            <consortium name="US DOE Joint Genome Institute (JGI-PGF)"/>
            <person name="Lucas S."/>
            <person name="Copeland A."/>
            <person name="Lapidus A."/>
            <person name="Glavina del Rio T."/>
            <person name="Tice H."/>
            <person name="Bruce D."/>
            <person name="Goodwin L."/>
            <person name="Pitluck S."/>
            <person name="Larimer F."/>
            <person name="Land M.L."/>
            <person name="Mouttaki H."/>
            <person name="He Z."/>
            <person name="Zhou J."/>
            <person name="Hemme C.L."/>
        </authorList>
    </citation>
    <scope>NUCLEOTIDE SEQUENCE</scope>
    <source>
        <strain evidence="5">DSM 2782</strain>
    </source>
</reference>
<dbReference type="InterPro" id="IPR018060">
    <property type="entry name" value="HTH_AraC"/>
</dbReference>
<name>F1TCT7_9FIRM</name>
<dbReference type="GO" id="GO:0003700">
    <property type="term" value="F:DNA-binding transcription factor activity"/>
    <property type="evidence" value="ECO:0007669"/>
    <property type="project" value="InterPro"/>
</dbReference>
<keyword evidence="6" id="KW-1185">Reference proteome</keyword>